<dbReference type="InterPro" id="IPR017121">
    <property type="entry name" value="Nitrite_Rdtase_lsu"/>
</dbReference>
<dbReference type="SUPFAM" id="SSF51905">
    <property type="entry name" value="FAD/NAD(P)-binding domain"/>
    <property type="match status" value="2"/>
</dbReference>
<evidence type="ECO:0000256" key="6">
    <source>
        <dbReference type="ARBA" id="ARBA00022630"/>
    </source>
</evidence>
<organism evidence="22 23">
    <name type="scientific">Wenyingzhuangia marina</name>
    <dbReference type="NCBI Taxonomy" id="1195760"/>
    <lineage>
        <taxon>Bacteria</taxon>
        <taxon>Pseudomonadati</taxon>
        <taxon>Bacteroidota</taxon>
        <taxon>Flavobacteriia</taxon>
        <taxon>Flavobacteriales</taxon>
        <taxon>Flavobacteriaceae</taxon>
        <taxon>Wenyingzhuangia</taxon>
    </lineage>
</organism>
<keyword evidence="13 15" id="KW-0534">Nitrate assimilation</keyword>
<keyword evidence="6 15" id="KW-0285">Flavoprotein</keyword>
<dbReference type="Pfam" id="PF18267">
    <property type="entry name" value="Rubredoxin_C"/>
    <property type="match status" value="1"/>
</dbReference>
<dbReference type="OrthoDB" id="9792592at2"/>
<dbReference type="PRINTS" id="PR00368">
    <property type="entry name" value="FADPNR"/>
</dbReference>
<dbReference type="GO" id="GO:0050661">
    <property type="term" value="F:NADP binding"/>
    <property type="evidence" value="ECO:0007669"/>
    <property type="project" value="UniProtKB-UniRule"/>
</dbReference>
<evidence type="ECO:0000256" key="11">
    <source>
        <dbReference type="ARBA" id="ARBA00023004"/>
    </source>
</evidence>
<dbReference type="UniPathway" id="UPA00653"/>
<dbReference type="InterPro" id="IPR007419">
    <property type="entry name" value="BFD-like_2Fe2S-bd_dom"/>
</dbReference>
<dbReference type="GO" id="GO:0042128">
    <property type="term" value="P:nitrate assimilation"/>
    <property type="evidence" value="ECO:0007669"/>
    <property type="project" value="UniProtKB-UniRule"/>
</dbReference>
<dbReference type="GO" id="GO:0020037">
    <property type="term" value="F:heme binding"/>
    <property type="evidence" value="ECO:0007669"/>
    <property type="project" value="InterPro"/>
</dbReference>
<evidence type="ECO:0000256" key="13">
    <source>
        <dbReference type="ARBA" id="ARBA00023063"/>
    </source>
</evidence>
<keyword evidence="23" id="KW-1185">Reference proteome</keyword>
<keyword evidence="7" id="KW-0001">2Fe-2S</keyword>
<dbReference type="SUPFAM" id="SSF56014">
    <property type="entry name" value="Nitrite and sulphite reductase 4Fe-4S domain-like"/>
    <property type="match status" value="1"/>
</dbReference>
<dbReference type="PRINTS" id="PR00397">
    <property type="entry name" value="SIROHAEM"/>
</dbReference>
<evidence type="ECO:0000259" key="17">
    <source>
        <dbReference type="Pfam" id="PF01077"/>
    </source>
</evidence>
<evidence type="ECO:0000256" key="5">
    <source>
        <dbReference type="ARBA" id="ARBA00022617"/>
    </source>
</evidence>
<dbReference type="FunFam" id="3.30.413.10:FF:000007">
    <property type="entry name" value="Nitrite reductase [NAD(P)H] large subunit"/>
    <property type="match status" value="1"/>
</dbReference>
<dbReference type="InterPro" id="IPR005117">
    <property type="entry name" value="NiRdtase/SiRdtase_haem-b_fer"/>
</dbReference>
<keyword evidence="4 16" id="KW-0004">4Fe-4S</keyword>
<evidence type="ECO:0000256" key="10">
    <source>
        <dbReference type="ARBA" id="ARBA00023002"/>
    </source>
</evidence>
<dbReference type="GO" id="GO:0051537">
    <property type="term" value="F:2 iron, 2 sulfur cluster binding"/>
    <property type="evidence" value="ECO:0007669"/>
    <property type="project" value="UniProtKB-KW"/>
</dbReference>
<evidence type="ECO:0000256" key="3">
    <source>
        <dbReference type="ARBA" id="ARBA00010429"/>
    </source>
</evidence>
<feature type="binding site" evidence="16">
    <location>
        <position position="644"/>
    </location>
    <ligand>
        <name>[4Fe-4S] cluster</name>
        <dbReference type="ChEBI" id="CHEBI:49883"/>
    </ligand>
</feature>
<evidence type="ECO:0000259" key="19">
    <source>
        <dbReference type="Pfam" id="PF04324"/>
    </source>
</evidence>
<dbReference type="InterPro" id="IPR023753">
    <property type="entry name" value="FAD/NAD-binding_dom"/>
</dbReference>
<evidence type="ECO:0000256" key="1">
    <source>
        <dbReference type="ARBA" id="ARBA00001974"/>
    </source>
</evidence>
<dbReference type="InterPro" id="IPR052034">
    <property type="entry name" value="NasD-like"/>
</dbReference>
<evidence type="ECO:0000256" key="15">
    <source>
        <dbReference type="PIRNR" id="PIRNR037149"/>
    </source>
</evidence>
<name>A0A1M5WFT3_9FLAO</name>
<dbReference type="Gene3D" id="1.10.10.1100">
    <property type="entry name" value="BFD-like [2Fe-2S]-binding domain"/>
    <property type="match status" value="1"/>
</dbReference>
<gene>
    <name evidence="22" type="ORF">SAMN05444281_2397</name>
</gene>
<dbReference type="Gene3D" id="3.50.50.60">
    <property type="entry name" value="FAD/NAD(P)-binding domain"/>
    <property type="match status" value="2"/>
</dbReference>
<dbReference type="GO" id="GO:0051539">
    <property type="term" value="F:4 iron, 4 sulfur cluster binding"/>
    <property type="evidence" value="ECO:0007669"/>
    <property type="project" value="UniProtKB-KW"/>
</dbReference>
<dbReference type="GO" id="GO:0098809">
    <property type="term" value="F:nitrite reductase activity"/>
    <property type="evidence" value="ECO:0007669"/>
    <property type="project" value="InterPro"/>
</dbReference>
<dbReference type="InterPro" id="IPR016156">
    <property type="entry name" value="FAD/NAD-linked_Rdtase_dimer_sf"/>
</dbReference>
<dbReference type="PRINTS" id="PR00411">
    <property type="entry name" value="PNDRDTASEI"/>
</dbReference>
<dbReference type="InterPro" id="IPR012744">
    <property type="entry name" value="Nitri_red_NirB"/>
</dbReference>
<evidence type="ECO:0000256" key="14">
    <source>
        <dbReference type="ARBA" id="ARBA00034078"/>
    </source>
</evidence>
<feature type="domain" description="BFD-like [2Fe-2S]-binding" evidence="19">
    <location>
        <begin position="426"/>
        <end position="476"/>
    </location>
</feature>
<evidence type="ECO:0000313" key="23">
    <source>
        <dbReference type="Proteomes" id="UP000184109"/>
    </source>
</evidence>
<feature type="domain" description="FAD/NAD(P)-binding" evidence="20">
    <location>
        <begin position="3"/>
        <end position="302"/>
    </location>
</feature>
<dbReference type="Pfam" id="PF01077">
    <property type="entry name" value="NIR_SIR"/>
    <property type="match status" value="1"/>
</dbReference>
<comment type="cofactor">
    <cofactor evidence="14">
        <name>[2Fe-2S] cluster</name>
        <dbReference type="ChEBI" id="CHEBI:190135"/>
    </cofactor>
</comment>
<evidence type="ECO:0000259" key="18">
    <source>
        <dbReference type="Pfam" id="PF03460"/>
    </source>
</evidence>
<feature type="binding site" description="axial binding residue" evidence="16">
    <location>
        <position position="688"/>
    </location>
    <ligand>
        <name>siroheme</name>
        <dbReference type="ChEBI" id="CHEBI:60052"/>
    </ligand>
    <ligandPart>
        <name>Fe</name>
        <dbReference type="ChEBI" id="CHEBI:18248"/>
    </ligandPart>
</feature>
<dbReference type="GO" id="GO:0050660">
    <property type="term" value="F:flavin adenine dinucleotide binding"/>
    <property type="evidence" value="ECO:0007669"/>
    <property type="project" value="UniProtKB-UniRule"/>
</dbReference>
<comment type="cofactor">
    <cofactor evidence="16">
        <name>siroheme</name>
        <dbReference type="ChEBI" id="CHEBI:60052"/>
    </cofactor>
    <text evidence="16">Binds 1 siroheme per subunit.</text>
</comment>
<dbReference type="Gene3D" id="3.30.390.30">
    <property type="match status" value="1"/>
</dbReference>
<feature type="binding site" evidence="16">
    <location>
        <position position="688"/>
    </location>
    <ligand>
        <name>[4Fe-4S] cluster</name>
        <dbReference type="ChEBI" id="CHEBI:49883"/>
    </ligand>
</feature>
<dbReference type="InterPro" id="IPR006066">
    <property type="entry name" value="NO2/SO3_Rdtase_FeS/sirohaem_BS"/>
</dbReference>
<dbReference type="InterPro" id="IPR036136">
    <property type="entry name" value="Nit/Sulf_reduc_fer-like_dom_sf"/>
</dbReference>
<evidence type="ECO:0000256" key="8">
    <source>
        <dbReference type="ARBA" id="ARBA00022723"/>
    </source>
</evidence>
<evidence type="ECO:0000313" key="22">
    <source>
        <dbReference type="EMBL" id="SHH86419.1"/>
    </source>
</evidence>
<comment type="cofactor">
    <cofactor evidence="16">
        <name>[4Fe-4S] cluster</name>
        <dbReference type="ChEBI" id="CHEBI:49883"/>
    </cofactor>
    <text evidence="16">Binds 1 [4Fe-4S] cluster per subunit.</text>
</comment>
<dbReference type="GO" id="GO:0046872">
    <property type="term" value="F:metal ion binding"/>
    <property type="evidence" value="ECO:0007669"/>
    <property type="project" value="UniProtKB-KW"/>
</dbReference>
<reference evidence="23" key="1">
    <citation type="submission" date="2016-11" db="EMBL/GenBank/DDBJ databases">
        <authorList>
            <person name="Varghese N."/>
            <person name="Submissions S."/>
        </authorList>
    </citation>
    <scope>NUCLEOTIDE SEQUENCE [LARGE SCALE GENOMIC DNA]</scope>
    <source>
        <strain evidence="23">DSM 100572</strain>
    </source>
</reference>
<dbReference type="NCBIfam" id="TIGR02374">
    <property type="entry name" value="nitri_red_nirB"/>
    <property type="match status" value="1"/>
</dbReference>
<dbReference type="Pfam" id="PF04324">
    <property type="entry name" value="Fer2_BFD"/>
    <property type="match status" value="1"/>
</dbReference>
<keyword evidence="9 15" id="KW-0274">FAD</keyword>
<keyword evidence="11 16" id="KW-0408">Iron</keyword>
<evidence type="ECO:0000256" key="16">
    <source>
        <dbReference type="PIRSR" id="PIRSR037149-1"/>
    </source>
</evidence>
<dbReference type="PROSITE" id="PS00365">
    <property type="entry name" value="NIR_SIR"/>
    <property type="match status" value="1"/>
</dbReference>
<dbReference type="PANTHER" id="PTHR43809">
    <property type="entry name" value="NITRITE REDUCTASE (NADH) LARGE SUBUNIT"/>
    <property type="match status" value="1"/>
</dbReference>
<dbReference type="Pfam" id="PF03460">
    <property type="entry name" value="NIR_SIR_ferr"/>
    <property type="match status" value="1"/>
</dbReference>
<feature type="binding site" evidence="16">
    <location>
        <position position="650"/>
    </location>
    <ligand>
        <name>[4Fe-4S] cluster</name>
        <dbReference type="ChEBI" id="CHEBI:49883"/>
    </ligand>
</feature>
<dbReference type="InterPro" id="IPR006067">
    <property type="entry name" value="NO2/SO3_Rdtase_4Fe4S_dom"/>
</dbReference>
<feature type="domain" description="Nitrite/sulphite reductase 4Fe-4S" evidence="17">
    <location>
        <begin position="635"/>
        <end position="771"/>
    </location>
</feature>
<dbReference type="EMBL" id="FQXQ01000005">
    <property type="protein sequence ID" value="SHH86419.1"/>
    <property type="molecule type" value="Genomic_DNA"/>
</dbReference>
<comment type="cofactor">
    <cofactor evidence="1 15">
        <name>FAD</name>
        <dbReference type="ChEBI" id="CHEBI:57692"/>
    </cofactor>
</comment>
<dbReference type="InterPro" id="IPR045854">
    <property type="entry name" value="NO2/SO3_Rdtase_4Fe4S_sf"/>
</dbReference>
<dbReference type="CDD" id="cd19944">
    <property type="entry name" value="NirB_Fer2_BFD-like_2"/>
    <property type="match status" value="1"/>
</dbReference>
<dbReference type="Pfam" id="PF07992">
    <property type="entry name" value="Pyr_redox_2"/>
    <property type="match status" value="1"/>
</dbReference>
<evidence type="ECO:0000256" key="2">
    <source>
        <dbReference type="ARBA" id="ARBA00005096"/>
    </source>
</evidence>
<proteinExistence type="inferred from homology"/>
<evidence type="ECO:0000256" key="9">
    <source>
        <dbReference type="ARBA" id="ARBA00022827"/>
    </source>
</evidence>
<dbReference type="PIRSF" id="PIRSF037149">
    <property type="entry name" value="NirB"/>
    <property type="match status" value="1"/>
</dbReference>
<feature type="domain" description="Nitrite/Sulfite reductase ferredoxin-like" evidence="18">
    <location>
        <begin position="563"/>
        <end position="624"/>
    </location>
</feature>
<dbReference type="InterPro" id="IPR036188">
    <property type="entry name" value="FAD/NAD-bd_sf"/>
</dbReference>
<comment type="similarity">
    <text evidence="3">Belongs to the nitrite and sulfite reductase 4Fe-4S domain family.</text>
</comment>
<comment type="pathway">
    <text evidence="2">Nitrogen metabolism; nitrate reduction (assimilation).</text>
</comment>
<dbReference type="AlphaFoldDB" id="A0A1M5WFT3"/>
<feature type="domain" description="NADH-rubredoxin oxidoreductase C-terminal" evidence="21">
    <location>
        <begin position="323"/>
        <end position="388"/>
    </location>
</feature>
<dbReference type="SUPFAM" id="SSF55124">
    <property type="entry name" value="Nitrite/Sulfite reductase N-terminal domain-like"/>
    <property type="match status" value="1"/>
</dbReference>
<dbReference type="RefSeq" id="WP_073121866.1">
    <property type="nucleotide sequence ID" value="NZ_BMEN01000006.1"/>
</dbReference>
<dbReference type="Gene3D" id="3.30.413.10">
    <property type="entry name" value="Sulfite Reductase Hemoprotein, domain 1"/>
    <property type="match status" value="1"/>
</dbReference>
<keyword evidence="8 16" id="KW-0479">Metal-binding</keyword>
<feature type="binding site" evidence="16">
    <location>
        <position position="684"/>
    </location>
    <ligand>
        <name>[4Fe-4S] cluster</name>
        <dbReference type="ChEBI" id="CHEBI:49883"/>
    </ligand>
</feature>
<evidence type="ECO:0000259" key="20">
    <source>
        <dbReference type="Pfam" id="PF07992"/>
    </source>
</evidence>
<dbReference type="Proteomes" id="UP000184109">
    <property type="component" value="Unassembled WGS sequence"/>
</dbReference>
<evidence type="ECO:0000256" key="7">
    <source>
        <dbReference type="ARBA" id="ARBA00022714"/>
    </source>
</evidence>
<dbReference type="PANTHER" id="PTHR43809:SF1">
    <property type="entry name" value="NITRITE REDUCTASE (NADH) LARGE SUBUNIT"/>
    <property type="match status" value="1"/>
</dbReference>
<keyword evidence="5 16" id="KW-0349">Heme</keyword>
<keyword evidence="12 16" id="KW-0411">Iron-sulfur</keyword>
<dbReference type="CDD" id="cd19943">
    <property type="entry name" value="NirB_Fer2_BFD-like_1"/>
    <property type="match status" value="1"/>
</dbReference>
<sequence length="839" mass="91621">MKTILVIGNGMVGYKFCEKLMAKAKSGYYKVIVFGEEPRPAYDRVHLSEYFSDQNAERLSMAPRSWYEENNIELITNERVTDIHRASKTITTISDKEYTYDYLILATGSSAFVPPISGIEKKGVFVYRTIEDLDATMSYVEEIKKNKPNGKAAILGGGLLGLEAGKAIIDMGLKTSVVEFAPRLMPRQLDGDASKVLQRKLEDLGIDILLNKGTQNIEGQDSITGMKFSEEETLPVDMLLVSAGIRPRDELAKTCGLDVGTRGGIVVTNDMKTSDDSIYAIGECALLNHMIYGLVAPGYDMAGVAVDQILGGDALMPTAIDMSTKLKLSGIDVASFGDALNEAKESESIVYENKFQGIYKKINVSKDGKKLLGGILVGDASDYNMLHQIFLNGMAIPENPEDLILGARGGEEASFGSALDLPDSAVVCSCEAVTKGAICCKVNDEGMTTLKEVAAATKATTGCGGCKPMVTDLINESLKAQGVTVKETVCDHFDYSRQELYDIVKLKGIKTFDELISSHGKGKLGCETCKPVAASLFASIYADTGNDHNVIQDSNDKFLANIQRNGTYSVVPRVAGGEITPEQLIVLGQIGKKYDLYTKITGGARIDFFGAELHELPLIWKDLIDAGFESGHAYGKSLRTVKSCVGSTWCRYGMDESVSFAIEIENRYKGLRSPHKIKGGVSGCIRECAEARGKDFGIIAVEGGWNLYIGGNGGATPRHAQLLAEKITNEEVIRYTDRFLMYYIKTAGPLVRTAAWLDKIEGGIEHVKDVVINDSLGLCEQLDNDMAGLVDAYKCEWKEAIENIDEQNNRFAHFVNSNESDETIEFVSLRDQKMPKLWA</sequence>
<evidence type="ECO:0000256" key="12">
    <source>
        <dbReference type="ARBA" id="ARBA00023014"/>
    </source>
</evidence>
<dbReference type="InterPro" id="IPR041854">
    <property type="entry name" value="BFD-like_2Fe2S-bd_dom_sf"/>
</dbReference>
<accession>A0A1M5WFT3</accession>
<dbReference type="STRING" id="1195760.SAMN05444281_2397"/>
<dbReference type="InterPro" id="IPR041575">
    <property type="entry name" value="Rubredoxin_C"/>
</dbReference>
<protein>
    <submittedName>
        <fullName evidence="22">Nitrite reductase (NADH) large subunit</fullName>
    </submittedName>
</protein>
<dbReference type="NCBIfam" id="NF011565">
    <property type="entry name" value="PRK14989.1"/>
    <property type="match status" value="1"/>
</dbReference>
<evidence type="ECO:0000256" key="4">
    <source>
        <dbReference type="ARBA" id="ARBA00022485"/>
    </source>
</evidence>
<evidence type="ECO:0000259" key="21">
    <source>
        <dbReference type="Pfam" id="PF18267"/>
    </source>
</evidence>
<keyword evidence="10" id="KW-0560">Oxidoreductase</keyword>